<dbReference type="NCBIfam" id="NF003658">
    <property type="entry name" value="PRK05290.1"/>
    <property type="match status" value="1"/>
</dbReference>
<dbReference type="GO" id="GO:0042542">
    <property type="term" value="P:response to hydrogen peroxide"/>
    <property type="evidence" value="ECO:0007669"/>
    <property type="project" value="TreeGrafter"/>
</dbReference>
<dbReference type="OMA" id="AYAQGMC"/>
<proteinExistence type="inferred from homology"/>
<evidence type="ECO:0000313" key="7">
    <source>
        <dbReference type="Proteomes" id="UP000014680"/>
    </source>
</evidence>
<dbReference type="Pfam" id="PF03063">
    <property type="entry name" value="Prismane"/>
    <property type="match status" value="1"/>
</dbReference>
<dbReference type="GO" id="GO:0050418">
    <property type="term" value="F:hydroxylamine reductase activity"/>
    <property type="evidence" value="ECO:0007669"/>
    <property type="project" value="TreeGrafter"/>
</dbReference>
<evidence type="ECO:0000256" key="3">
    <source>
        <dbReference type="ARBA" id="ARBA00023002"/>
    </source>
</evidence>
<evidence type="ECO:0000256" key="5">
    <source>
        <dbReference type="ARBA" id="ARBA00023014"/>
    </source>
</evidence>
<dbReference type="PIRSF" id="PIRSF000076">
    <property type="entry name" value="HCP"/>
    <property type="match status" value="1"/>
</dbReference>
<dbReference type="InterPro" id="IPR010048">
    <property type="entry name" value="Hydroxylam_reduct"/>
</dbReference>
<gene>
    <name evidence="6" type="ORF">EIN_031160</name>
</gene>
<reference evidence="6 7" key="1">
    <citation type="submission" date="2012-10" db="EMBL/GenBank/DDBJ databases">
        <authorList>
            <person name="Zafar N."/>
            <person name="Inman J."/>
            <person name="Hall N."/>
            <person name="Lorenzi H."/>
            <person name="Caler E."/>
        </authorList>
    </citation>
    <scope>NUCLEOTIDE SEQUENCE [LARGE SCALE GENOMIC DNA]</scope>
    <source>
        <strain evidence="6 7">IP1</strain>
    </source>
</reference>
<dbReference type="NCBIfam" id="TIGR01703">
    <property type="entry name" value="hybrid_clust"/>
    <property type="match status" value="1"/>
</dbReference>
<keyword evidence="7" id="KW-1185">Reference proteome</keyword>
<dbReference type="GO" id="GO:0004601">
    <property type="term" value="F:peroxidase activity"/>
    <property type="evidence" value="ECO:0007669"/>
    <property type="project" value="TreeGrafter"/>
</dbReference>
<keyword evidence="5" id="KW-0411">Iron-sulfur</keyword>
<evidence type="ECO:0000256" key="1">
    <source>
        <dbReference type="ARBA" id="ARBA00022490"/>
    </source>
</evidence>
<dbReference type="GO" id="GO:0046872">
    <property type="term" value="F:metal ion binding"/>
    <property type="evidence" value="ECO:0007669"/>
    <property type="project" value="UniProtKB-KW"/>
</dbReference>
<keyword evidence="1" id="KW-0963">Cytoplasm</keyword>
<evidence type="ECO:0000256" key="4">
    <source>
        <dbReference type="ARBA" id="ARBA00023004"/>
    </source>
</evidence>
<dbReference type="KEGG" id="eiv:EIN_031160"/>
<dbReference type="FunFam" id="1.20.1270.20:FF:000005">
    <property type="entry name" value="Hydroxylamine reductase, putative"/>
    <property type="match status" value="1"/>
</dbReference>
<dbReference type="GO" id="GO:0005737">
    <property type="term" value="C:cytoplasm"/>
    <property type="evidence" value="ECO:0007669"/>
    <property type="project" value="InterPro"/>
</dbReference>
<dbReference type="GO" id="GO:0051536">
    <property type="term" value="F:iron-sulfur cluster binding"/>
    <property type="evidence" value="ECO:0007669"/>
    <property type="project" value="UniProtKB-KW"/>
</dbReference>
<keyword evidence="4" id="KW-0408">Iron</keyword>
<keyword evidence="3" id="KW-0560">Oxidoreductase</keyword>
<dbReference type="Proteomes" id="UP000014680">
    <property type="component" value="Unassembled WGS sequence"/>
</dbReference>
<dbReference type="RefSeq" id="XP_004185761.1">
    <property type="nucleotide sequence ID" value="XM_004185713.1"/>
</dbReference>
<protein>
    <submittedName>
        <fullName evidence="6">Hydroxylamine reductase, putative</fullName>
    </submittedName>
</protein>
<accession>A0A0A1TY48</accession>
<evidence type="ECO:0000313" key="6">
    <source>
        <dbReference type="EMBL" id="ELP86415.1"/>
    </source>
</evidence>
<dbReference type="SUPFAM" id="SSF56821">
    <property type="entry name" value="Prismane protein-like"/>
    <property type="match status" value="1"/>
</dbReference>
<dbReference type="Gene3D" id="3.40.50.2030">
    <property type="match status" value="2"/>
</dbReference>
<dbReference type="EMBL" id="KB206969">
    <property type="protein sequence ID" value="ELP86415.1"/>
    <property type="molecule type" value="Genomic_DNA"/>
</dbReference>
<dbReference type="Gene3D" id="1.20.1270.20">
    <property type="match status" value="2"/>
</dbReference>
<name>A0A0A1TY48_ENTIV</name>
<dbReference type="OrthoDB" id="1470350at2759"/>
<dbReference type="InterPro" id="IPR011254">
    <property type="entry name" value="Prismane-like_sf"/>
</dbReference>
<dbReference type="InterPro" id="IPR016100">
    <property type="entry name" value="Prismane_a-bundle"/>
</dbReference>
<dbReference type="HAMAP" id="MF_00069">
    <property type="entry name" value="Hydroxylam_reduct"/>
    <property type="match status" value="1"/>
</dbReference>
<evidence type="ECO:0000256" key="2">
    <source>
        <dbReference type="ARBA" id="ARBA00022723"/>
    </source>
</evidence>
<dbReference type="AlphaFoldDB" id="A0A0A1TY48"/>
<dbReference type="PANTHER" id="PTHR30109:SF0">
    <property type="entry name" value="HYDROXYLAMINE REDUCTASE"/>
    <property type="match status" value="1"/>
</dbReference>
<keyword evidence="2" id="KW-0479">Metal-binding</keyword>
<dbReference type="InterPro" id="IPR016099">
    <property type="entry name" value="Prismane-like_a/b-sand"/>
</dbReference>
<dbReference type="FunFam" id="3.40.50.2030:FF:000002">
    <property type="entry name" value="Hydroxylamine reductase"/>
    <property type="match status" value="1"/>
</dbReference>
<sequence>MEKMFCNQCEQTARGIGCTICGVCSKEAVVANTMDVLIYILRQNALVALKAREEGIIDEKYDILTSNLLFSTLTNVNFDEKRLVEYTKEALQARQTLLSQMKPQASKKELESSIEIEDCEKYIKENLDKKRPNQMNADKDIQSLMQAVLFGLKGVCAYISHAYLLGEKNTDINTFIHQALAAGYDNKERDLKAWIDLVKETGKWNFETLKLLDKANCTLGNPTPTSVLLGHKKGKCILVSGHDLFDLKNILEQTQNTGINVYTHGEMLPAHGYPELKKYSNLVGHFGSAWQNQQRELLNFPGPVVFTSNCLMKPRPEYAEHTYTTNEVGYAGLNHIGSNKDFKVVIEKALAMEGFQDDKKDGEVLTGFGHHALLETEITEKLVSYIKTGKIKGIYVVGGCDGVRKERNYYTEIARKIPKDSIILTCGCGKYKFFKEDLGEIDGIPRYIDCGQCNDSYTPFVVALKLAEIFKCGVNELPLHIYLSWYEQKAVCILLTVIYLGLKNVFYGPTKPAFLSENICKYLKDEINLTINSTPDKDLKF</sequence>
<dbReference type="GeneID" id="14885482"/>
<dbReference type="VEuPathDB" id="AmoebaDB:EIN_031160"/>
<organism evidence="6 7">
    <name type="scientific">Entamoeba invadens IP1</name>
    <dbReference type="NCBI Taxonomy" id="370355"/>
    <lineage>
        <taxon>Eukaryota</taxon>
        <taxon>Amoebozoa</taxon>
        <taxon>Evosea</taxon>
        <taxon>Archamoebae</taxon>
        <taxon>Mastigamoebida</taxon>
        <taxon>Entamoebidae</taxon>
        <taxon>Entamoeba</taxon>
    </lineage>
</organism>
<dbReference type="InterPro" id="IPR004137">
    <property type="entry name" value="HCP/CODH"/>
</dbReference>
<dbReference type="PANTHER" id="PTHR30109">
    <property type="entry name" value="HYDROXYLAMINE REDUCTASE"/>
    <property type="match status" value="1"/>
</dbReference>